<dbReference type="InterPro" id="IPR002110">
    <property type="entry name" value="Ankyrin_rpt"/>
</dbReference>
<evidence type="ECO:0000256" key="3">
    <source>
        <dbReference type="PROSITE-ProRule" id="PRU00023"/>
    </source>
</evidence>
<dbReference type="PROSITE" id="PS50297">
    <property type="entry name" value="ANK_REP_REGION"/>
    <property type="match status" value="7"/>
</dbReference>
<sequence length="935" mass="103710">MSSFTSSGLESAVIHPSKYFHLFSAQAAMFKHVFLILDGLDSRHAEDLEGHDSIPSCLSQLPKNVRILFTTRDNSISRRFGASRKIQVAPEMSDVKAYIKARIDRSSNLSRLLSKDTDEFVEKVSNLVRESGMFLMARLHMEKLSKQRLLAHLHRTLDELSSDSISAFDSCVSQINQNPVYEKGLAKHVLTWIVHAKSGLDINQLRDSYAFQCSGGKDYEKSQPLVEDVISSCAGLVTTDPKHALYLVHESVERHLQDNAMLHPQAELEIAKTCLICIMKTTFRGNEPQTPLFYYAAKNWFSHLDAVSRTLEPETVKLVYNLLGDSARLTTAFGFMSDTGDFQVKGITGLHAAVFLNKDTWLQKMIHKETIYINTPCSDGQTALHWAARLGRVELSKFLIGKGSDPNQKDKTGDTPIHKAMAGLTPNHVETIKILLDGGAEFEKAGSKGGLSPLSSAIRYGPTAIAEILISRQKDVNLEIYDGWTSLRELFQHCHDVTLKLQPATWEAVKKAIGRHVYTLTRLLLDKGVDLNLPTTSGWLPLIHAVQEGNAATTRELLSRDLAPAKPNLRDSKEHRSPLYWALFYKHEKIVQVLIDHGANVNDRDDSDGWTPLRKAVEDRNGDLVFLFLKAGADANTLDRQNNSALIHAINNEDFNIVWLLLQNRADPTQFNNKSLARALEKGDLCTASLLCQFKANVDFTDKDGETPLIKACHQNNMRLAVFLLQQGADPNHKDKQGSSPLHHAILGGFEQMVQLLIPRISQQQLNMSDNRGNPPIVIATLNKHKSIVQTLLCYGASCDIPGIDGLTALQLAAEANLHDILDLMLICTADINCMNRDGYTALHHAALSGDSTTISKLVRGGAELNVRGGNGSTPLMLATEKRNNAAAEVLFKHGAYVNILNDEGWTAPTLACYHQNTELMRLFTMGHSTGNWYG</sequence>
<dbReference type="PANTHER" id="PTHR24198:SF165">
    <property type="entry name" value="ANKYRIN REPEAT-CONTAINING PROTEIN-RELATED"/>
    <property type="match status" value="1"/>
</dbReference>
<dbReference type="SUPFAM" id="SSF48403">
    <property type="entry name" value="Ankyrin repeat"/>
    <property type="match status" value="2"/>
</dbReference>
<feature type="repeat" description="ANK" evidence="3">
    <location>
        <begin position="737"/>
        <end position="758"/>
    </location>
</feature>
<feature type="repeat" description="ANK" evidence="3">
    <location>
        <begin position="871"/>
        <end position="903"/>
    </location>
</feature>
<feature type="repeat" description="ANK" evidence="3">
    <location>
        <begin position="608"/>
        <end position="640"/>
    </location>
</feature>
<name>A0A0B7KHC8_BIOOC</name>
<protein>
    <submittedName>
        <fullName evidence="4">Uncharacterized protein</fullName>
    </submittedName>
</protein>
<evidence type="ECO:0000256" key="2">
    <source>
        <dbReference type="ARBA" id="ARBA00023043"/>
    </source>
</evidence>
<dbReference type="PRINTS" id="PR01415">
    <property type="entry name" value="ANKYRIN"/>
</dbReference>
<proteinExistence type="predicted"/>
<keyword evidence="1" id="KW-0677">Repeat</keyword>
<feature type="repeat" description="ANK" evidence="3">
    <location>
        <begin position="838"/>
        <end position="870"/>
    </location>
</feature>
<feature type="repeat" description="ANK" evidence="3">
    <location>
        <begin position="574"/>
        <end position="606"/>
    </location>
</feature>
<dbReference type="InterPro" id="IPR036770">
    <property type="entry name" value="Ankyrin_rpt-contain_sf"/>
</dbReference>
<evidence type="ECO:0000313" key="4">
    <source>
        <dbReference type="EMBL" id="CEO54275.1"/>
    </source>
</evidence>
<evidence type="ECO:0000256" key="1">
    <source>
        <dbReference type="ARBA" id="ARBA00022737"/>
    </source>
</evidence>
<organism evidence="4">
    <name type="scientific">Bionectria ochroleuca</name>
    <name type="common">Gliocladium roseum</name>
    <dbReference type="NCBI Taxonomy" id="29856"/>
    <lineage>
        <taxon>Eukaryota</taxon>
        <taxon>Fungi</taxon>
        <taxon>Dikarya</taxon>
        <taxon>Ascomycota</taxon>
        <taxon>Pezizomycotina</taxon>
        <taxon>Sordariomycetes</taxon>
        <taxon>Hypocreomycetidae</taxon>
        <taxon>Hypocreales</taxon>
        <taxon>Bionectriaceae</taxon>
        <taxon>Clonostachys</taxon>
    </lineage>
</organism>
<reference evidence="4" key="1">
    <citation type="submission" date="2015-01" db="EMBL/GenBank/DDBJ databases">
        <authorList>
            <person name="Durling Mikael"/>
        </authorList>
    </citation>
    <scope>NUCLEOTIDE SEQUENCE</scope>
</reference>
<dbReference type="Pfam" id="PF12796">
    <property type="entry name" value="Ank_2"/>
    <property type="match status" value="5"/>
</dbReference>
<accession>A0A0B7KHC8</accession>
<dbReference type="PROSITE" id="PS50088">
    <property type="entry name" value="ANK_REPEAT"/>
    <property type="match status" value="9"/>
</dbReference>
<dbReference type="EMBL" id="CDPU01000041">
    <property type="protein sequence ID" value="CEO54275.1"/>
    <property type="molecule type" value="Genomic_DNA"/>
</dbReference>
<dbReference type="Gene3D" id="1.25.40.20">
    <property type="entry name" value="Ankyrin repeat-containing domain"/>
    <property type="match status" value="4"/>
</dbReference>
<dbReference type="AlphaFoldDB" id="A0A0B7KHC8"/>
<keyword evidence="2 3" id="KW-0040">ANK repeat</keyword>
<dbReference type="SMART" id="SM00248">
    <property type="entry name" value="ANK"/>
    <property type="match status" value="14"/>
</dbReference>
<feature type="repeat" description="ANK" evidence="3">
    <location>
        <begin position="379"/>
        <end position="411"/>
    </location>
</feature>
<feature type="repeat" description="ANK" evidence="3">
    <location>
        <begin position="412"/>
        <end position="447"/>
    </location>
</feature>
<feature type="repeat" description="ANK" evidence="3">
    <location>
        <begin position="805"/>
        <end position="837"/>
    </location>
</feature>
<feature type="repeat" description="ANK" evidence="3">
    <location>
        <begin position="704"/>
        <end position="736"/>
    </location>
</feature>
<gene>
    <name evidence="4" type="ORF">BN869_000010333_1</name>
</gene>
<dbReference type="PANTHER" id="PTHR24198">
    <property type="entry name" value="ANKYRIN REPEAT AND PROTEIN KINASE DOMAIN-CONTAINING PROTEIN"/>
    <property type="match status" value="1"/>
</dbReference>